<dbReference type="RefSeq" id="WP_013361664.1">
    <property type="nucleotide sequence ID" value="NZ_FUYN01000001.1"/>
</dbReference>
<reference evidence="2" key="1">
    <citation type="submission" date="2017-02" db="EMBL/GenBank/DDBJ databases">
        <authorList>
            <person name="Varghese N."/>
            <person name="Submissions S."/>
        </authorList>
    </citation>
    <scope>NUCLEOTIDE SEQUENCE [LARGE SCALE GENOMIC DNA]</scope>
    <source>
        <strain evidence="2">ATCC 35199</strain>
    </source>
</reference>
<evidence type="ECO:0000313" key="2">
    <source>
        <dbReference type="Proteomes" id="UP000243406"/>
    </source>
</evidence>
<evidence type="ECO:0000313" key="1">
    <source>
        <dbReference type="EMBL" id="SKB24973.1"/>
    </source>
</evidence>
<dbReference type="EMBL" id="FUYN01000001">
    <property type="protein sequence ID" value="SKB24973.1"/>
    <property type="molecule type" value="Genomic_DNA"/>
</dbReference>
<dbReference type="OrthoDB" id="362018at2"/>
<accession>A0A1T4ZRM3</accession>
<dbReference type="AlphaFoldDB" id="A0A1T4ZRM3"/>
<proteinExistence type="predicted"/>
<sequence length="178" mass="20994">MLKRIVLNLEVLEGMLYFWQATKDKEKVGEAYIMSIAGKDAMKEVYDSEFGMESVRVVLSAISNRELLNSTNKKERRFWNNNMWMLEDMTLMQQMIAPLKKLNLDNVAKEINESKADFPYEEIEIVFFPGHMDANKIENNKLYLNFFLVKPDLFNEEVVLFEDKEVKDYIKNLILSMN</sequence>
<organism evidence="1 2">
    <name type="scientific">Acetoanaerobium noterae</name>
    <dbReference type="NCBI Taxonomy" id="745369"/>
    <lineage>
        <taxon>Bacteria</taxon>
        <taxon>Bacillati</taxon>
        <taxon>Bacillota</taxon>
        <taxon>Clostridia</taxon>
        <taxon>Peptostreptococcales</taxon>
        <taxon>Filifactoraceae</taxon>
        <taxon>Acetoanaerobium</taxon>
    </lineage>
</organism>
<name>A0A1T4ZRM3_9FIRM</name>
<keyword evidence="2" id="KW-1185">Reference proteome</keyword>
<dbReference type="Proteomes" id="UP000243406">
    <property type="component" value="Unassembled WGS sequence"/>
</dbReference>
<protein>
    <submittedName>
        <fullName evidence="1">Uncharacterized protein</fullName>
    </submittedName>
</protein>
<gene>
    <name evidence="1" type="ORF">SAMN02745120_0226</name>
</gene>